<reference evidence="1 2" key="1">
    <citation type="journal article" date="2017" name="Viruses">
        <title>Differential Effect of Newly Isolated Phages Belonging to PB1-Like, phiKZ-Like and LUZ24-Like Viruses against Multi-Drug Resistant Pseudomonas aeruginosa under Varying Growth Conditions.</title>
        <authorList>
            <person name="Latz S."/>
            <person name="Kruttgen A."/>
            <person name="Hafner H."/>
            <person name="Buhl E.M."/>
            <person name="Ritter K."/>
            <person name="Horz H.P."/>
        </authorList>
    </citation>
    <scope>NUCLEOTIDE SEQUENCE [LARGE SCALE GENOMIC DNA]</scope>
</reference>
<evidence type="ECO:0000313" key="2">
    <source>
        <dbReference type="Proteomes" id="UP000242032"/>
    </source>
</evidence>
<evidence type="ECO:0000313" key="1">
    <source>
        <dbReference type="EMBL" id="ATN94929.1"/>
    </source>
</evidence>
<keyword evidence="2" id="KW-1185">Reference proteome</keyword>
<dbReference type="Proteomes" id="UP000242032">
    <property type="component" value="Segment"/>
</dbReference>
<sequence length="47" mass="5457">MTGYRIIAFNGTQWESPSGYTIQQAVNEFLKKYDLHELDIRSITALH</sequence>
<accession>A0A2D1GRG4</accession>
<dbReference type="EMBL" id="MF805716">
    <property type="protein sequence ID" value="ATN94929.1"/>
    <property type="molecule type" value="Genomic_DNA"/>
</dbReference>
<gene>
    <name evidence="1" type="ORF">SL2_352</name>
</gene>
<proteinExistence type="predicted"/>
<organism evidence="1 2">
    <name type="scientific">Pseudomonas phage SL2</name>
    <dbReference type="NCBI Taxonomy" id="2041345"/>
    <lineage>
        <taxon>Viruses</taxon>
        <taxon>Duplodnaviria</taxon>
        <taxon>Heunggongvirae</taxon>
        <taxon>Uroviricota</taxon>
        <taxon>Caudoviricetes</taxon>
        <taxon>Chimalliviridae</taxon>
        <taxon>Phikzvirus</taxon>
        <taxon>Phikzvirus SL2</taxon>
    </lineage>
</organism>
<name>A0A2D1GRG4_9CAUD</name>
<protein>
    <submittedName>
        <fullName evidence="1">Uncharacterized protein</fullName>
    </submittedName>
</protein>